<proteinExistence type="predicted"/>
<dbReference type="PROSITE" id="PS00463">
    <property type="entry name" value="ZN2_CY6_FUNGAL_1"/>
    <property type="match status" value="1"/>
</dbReference>
<dbReference type="CDD" id="cd00067">
    <property type="entry name" value="GAL4"/>
    <property type="match status" value="1"/>
</dbReference>
<dbReference type="Gene3D" id="4.10.240.10">
    <property type="entry name" value="Zn(2)-C6 fungal-type DNA-binding domain"/>
    <property type="match status" value="1"/>
</dbReference>
<evidence type="ECO:0000256" key="2">
    <source>
        <dbReference type="ARBA" id="ARBA00023015"/>
    </source>
</evidence>
<feature type="compositionally biased region" description="Low complexity" evidence="6">
    <location>
        <begin position="49"/>
        <end position="62"/>
    </location>
</feature>
<comment type="subcellular location">
    <subcellularLocation>
        <location evidence="1">Nucleus</location>
    </subcellularLocation>
</comment>
<evidence type="ECO:0000256" key="3">
    <source>
        <dbReference type="ARBA" id="ARBA00023125"/>
    </source>
</evidence>
<dbReference type="GO" id="GO:0000981">
    <property type="term" value="F:DNA-binding transcription factor activity, RNA polymerase II-specific"/>
    <property type="evidence" value="ECO:0007669"/>
    <property type="project" value="InterPro"/>
</dbReference>
<dbReference type="GO" id="GO:0005634">
    <property type="term" value="C:nucleus"/>
    <property type="evidence" value="ECO:0007669"/>
    <property type="project" value="UniProtKB-SubCell"/>
</dbReference>
<evidence type="ECO:0000313" key="8">
    <source>
        <dbReference type="EMBL" id="OJJ43686.1"/>
    </source>
</evidence>
<keyword evidence="4" id="KW-0804">Transcription</keyword>
<dbReference type="InterPro" id="IPR036864">
    <property type="entry name" value="Zn2-C6_fun-type_DNA-bd_sf"/>
</dbReference>
<evidence type="ECO:0000256" key="5">
    <source>
        <dbReference type="ARBA" id="ARBA00023242"/>
    </source>
</evidence>
<dbReference type="SUPFAM" id="SSF57701">
    <property type="entry name" value="Zn2/Cys6 DNA-binding domain"/>
    <property type="match status" value="1"/>
</dbReference>
<protein>
    <recommendedName>
        <fullName evidence="7">Zn(2)-C6 fungal-type domain-containing protein</fullName>
    </recommendedName>
</protein>
<feature type="domain" description="Zn(2)-C6 fungal-type" evidence="7">
    <location>
        <begin position="19"/>
        <end position="48"/>
    </location>
</feature>
<dbReference type="GO" id="GO:0008270">
    <property type="term" value="F:zinc ion binding"/>
    <property type="evidence" value="ECO:0007669"/>
    <property type="project" value="InterPro"/>
</dbReference>
<feature type="region of interest" description="Disordered" evidence="6">
    <location>
        <begin position="47"/>
        <end position="70"/>
    </location>
</feature>
<evidence type="ECO:0000256" key="1">
    <source>
        <dbReference type="ARBA" id="ARBA00004123"/>
    </source>
</evidence>
<dbReference type="RefSeq" id="XP_022578196.1">
    <property type="nucleotide sequence ID" value="XM_022721359.1"/>
</dbReference>
<dbReference type="GO" id="GO:0003677">
    <property type="term" value="F:DNA binding"/>
    <property type="evidence" value="ECO:0007669"/>
    <property type="project" value="UniProtKB-KW"/>
</dbReference>
<keyword evidence="5" id="KW-0539">Nucleus</keyword>
<dbReference type="Pfam" id="PF00172">
    <property type="entry name" value="Zn_clus"/>
    <property type="match status" value="1"/>
</dbReference>
<gene>
    <name evidence="8" type="ORF">ASPZODRAFT_123415</name>
</gene>
<dbReference type="EMBL" id="KV878351">
    <property type="protein sequence ID" value="OJJ43686.1"/>
    <property type="molecule type" value="Genomic_DNA"/>
</dbReference>
<dbReference type="InterPro" id="IPR050613">
    <property type="entry name" value="Sec_Metabolite_Reg"/>
</dbReference>
<dbReference type="AlphaFoldDB" id="A0A1L9S954"/>
<accession>A0A1L9S954</accession>
<reference evidence="9" key="1">
    <citation type="journal article" date="2017" name="Genome Biol.">
        <title>Comparative genomics reveals high biological diversity and specific adaptations in the industrially and medically important fungal genus Aspergillus.</title>
        <authorList>
            <person name="de Vries R.P."/>
            <person name="Riley R."/>
            <person name="Wiebenga A."/>
            <person name="Aguilar-Osorio G."/>
            <person name="Amillis S."/>
            <person name="Uchima C.A."/>
            <person name="Anderluh G."/>
            <person name="Asadollahi M."/>
            <person name="Askin M."/>
            <person name="Barry K."/>
            <person name="Battaglia E."/>
            <person name="Bayram O."/>
            <person name="Benocci T."/>
            <person name="Braus-Stromeyer S.A."/>
            <person name="Caldana C."/>
            <person name="Canovas D."/>
            <person name="Cerqueira G.C."/>
            <person name="Chen F."/>
            <person name="Chen W."/>
            <person name="Choi C."/>
            <person name="Clum A."/>
            <person name="Dos Santos R.A."/>
            <person name="Damasio A.R."/>
            <person name="Diallinas G."/>
            <person name="Emri T."/>
            <person name="Fekete E."/>
            <person name="Flipphi M."/>
            <person name="Freyberg S."/>
            <person name="Gallo A."/>
            <person name="Gournas C."/>
            <person name="Habgood R."/>
            <person name="Hainaut M."/>
            <person name="Harispe M.L."/>
            <person name="Henrissat B."/>
            <person name="Hilden K.S."/>
            <person name="Hope R."/>
            <person name="Hossain A."/>
            <person name="Karabika E."/>
            <person name="Karaffa L."/>
            <person name="Karanyi Z."/>
            <person name="Krasevec N."/>
            <person name="Kuo A."/>
            <person name="Kusch H."/>
            <person name="LaButti K."/>
            <person name="Lagendijk E.L."/>
            <person name="Lapidus A."/>
            <person name="Levasseur A."/>
            <person name="Lindquist E."/>
            <person name="Lipzen A."/>
            <person name="Logrieco A.F."/>
            <person name="MacCabe A."/>
            <person name="Maekelae M.R."/>
            <person name="Malavazi I."/>
            <person name="Melin P."/>
            <person name="Meyer V."/>
            <person name="Mielnichuk N."/>
            <person name="Miskei M."/>
            <person name="Molnar A.P."/>
            <person name="Mule G."/>
            <person name="Ngan C.Y."/>
            <person name="Orejas M."/>
            <person name="Orosz E."/>
            <person name="Ouedraogo J.P."/>
            <person name="Overkamp K.M."/>
            <person name="Park H.-S."/>
            <person name="Perrone G."/>
            <person name="Piumi F."/>
            <person name="Punt P.J."/>
            <person name="Ram A.F."/>
            <person name="Ramon A."/>
            <person name="Rauscher S."/>
            <person name="Record E."/>
            <person name="Riano-Pachon D.M."/>
            <person name="Robert V."/>
            <person name="Roehrig J."/>
            <person name="Ruller R."/>
            <person name="Salamov A."/>
            <person name="Salih N.S."/>
            <person name="Samson R.A."/>
            <person name="Sandor E."/>
            <person name="Sanguinetti M."/>
            <person name="Schuetze T."/>
            <person name="Sepcic K."/>
            <person name="Shelest E."/>
            <person name="Sherlock G."/>
            <person name="Sophianopoulou V."/>
            <person name="Squina F.M."/>
            <person name="Sun H."/>
            <person name="Susca A."/>
            <person name="Todd R.B."/>
            <person name="Tsang A."/>
            <person name="Unkles S.E."/>
            <person name="van de Wiele N."/>
            <person name="van Rossen-Uffink D."/>
            <person name="Oliveira J.V."/>
            <person name="Vesth T.C."/>
            <person name="Visser J."/>
            <person name="Yu J.-H."/>
            <person name="Zhou M."/>
            <person name="Andersen M.R."/>
            <person name="Archer D.B."/>
            <person name="Baker S.E."/>
            <person name="Benoit I."/>
            <person name="Brakhage A.A."/>
            <person name="Braus G.H."/>
            <person name="Fischer R."/>
            <person name="Frisvad J.C."/>
            <person name="Goldman G.H."/>
            <person name="Houbraken J."/>
            <person name="Oakley B."/>
            <person name="Pocsi I."/>
            <person name="Scazzocchio C."/>
            <person name="Seiboth B."/>
            <person name="vanKuyk P.A."/>
            <person name="Wortman J."/>
            <person name="Dyer P.S."/>
            <person name="Grigoriev I.V."/>
        </authorList>
    </citation>
    <scope>NUCLEOTIDE SEQUENCE [LARGE SCALE GENOMIC DNA]</scope>
    <source>
        <strain evidence="9">CBS 506.65</strain>
    </source>
</reference>
<name>A0A1L9S954_9EURO</name>
<keyword evidence="3" id="KW-0238">DNA-binding</keyword>
<evidence type="ECO:0000256" key="6">
    <source>
        <dbReference type="SAM" id="MobiDB-lite"/>
    </source>
</evidence>
<dbReference type="Proteomes" id="UP000184188">
    <property type="component" value="Unassembled WGS sequence"/>
</dbReference>
<keyword evidence="9" id="KW-1185">Reference proteome</keyword>
<dbReference type="SMART" id="SM00066">
    <property type="entry name" value="GAL4"/>
    <property type="match status" value="1"/>
</dbReference>
<dbReference type="PROSITE" id="PS50048">
    <property type="entry name" value="ZN2_CY6_FUNGAL_2"/>
    <property type="match status" value="1"/>
</dbReference>
<evidence type="ECO:0000256" key="4">
    <source>
        <dbReference type="ARBA" id="ARBA00023163"/>
    </source>
</evidence>
<evidence type="ECO:0000259" key="7">
    <source>
        <dbReference type="PROSITE" id="PS50048"/>
    </source>
</evidence>
<dbReference type="PANTHER" id="PTHR31001">
    <property type="entry name" value="UNCHARACTERIZED TRANSCRIPTIONAL REGULATORY PROTEIN"/>
    <property type="match status" value="1"/>
</dbReference>
<sequence>MKRAVSSSSRQVPSQQPVSCSLCRTRKLKCDRNQPCFNCSSRQMDCVYSNNRRNGGSSTSTTEDCDRFLS</sequence>
<dbReference type="GeneID" id="34607824"/>
<dbReference type="InterPro" id="IPR001138">
    <property type="entry name" value="Zn2Cys6_DnaBD"/>
</dbReference>
<evidence type="ECO:0000313" key="9">
    <source>
        <dbReference type="Proteomes" id="UP000184188"/>
    </source>
</evidence>
<organism evidence="8 9">
    <name type="scientific">Penicilliopsis zonata CBS 506.65</name>
    <dbReference type="NCBI Taxonomy" id="1073090"/>
    <lineage>
        <taxon>Eukaryota</taxon>
        <taxon>Fungi</taxon>
        <taxon>Dikarya</taxon>
        <taxon>Ascomycota</taxon>
        <taxon>Pezizomycotina</taxon>
        <taxon>Eurotiomycetes</taxon>
        <taxon>Eurotiomycetidae</taxon>
        <taxon>Eurotiales</taxon>
        <taxon>Aspergillaceae</taxon>
        <taxon>Penicilliopsis</taxon>
    </lineage>
</organism>
<keyword evidence="2" id="KW-0805">Transcription regulation</keyword>
<dbReference type="VEuPathDB" id="FungiDB:ASPZODRAFT_123415"/>